<protein>
    <submittedName>
        <fullName evidence="1">Uncharacterized protein</fullName>
    </submittedName>
</protein>
<dbReference type="Proteomes" id="UP000006813">
    <property type="component" value="Unassembled WGS sequence"/>
</dbReference>
<dbReference type="InParanoid" id="G5BAL2"/>
<organism evidence="1 2">
    <name type="scientific">Heterocephalus glaber</name>
    <name type="common">Naked mole rat</name>
    <dbReference type="NCBI Taxonomy" id="10181"/>
    <lineage>
        <taxon>Eukaryota</taxon>
        <taxon>Metazoa</taxon>
        <taxon>Chordata</taxon>
        <taxon>Craniata</taxon>
        <taxon>Vertebrata</taxon>
        <taxon>Euteleostomi</taxon>
        <taxon>Mammalia</taxon>
        <taxon>Eutheria</taxon>
        <taxon>Euarchontoglires</taxon>
        <taxon>Glires</taxon>
        <taxon>Rodentia</taxon>
        <taxon>Hystricomorpha</taxon>
        <taxon>Bathyergidae</taxon>
        <taxon>Heterocephalus</taxon>
    </lineage>
</organism>
<sequence>MYNSPWREMAGPRSRQGQAPKVLELVPRQVLLDAGFGARCTSPDDGLLTQVLAGSWSSRCRFACISRTFWRTPPELEPGFYPAELELGDSPSVSTVRCADIAVGGGSFSLRTGD</sequence>
<evidence type="ECO:0000313" key="1">
    <source>
        <dbReference type="EMBL" id="EHB06323.1"/>
    </source>
</evidence>
<accession>G5BAL2</accession>
<dbReference type="AlphaFoldDB" id="G5BAL2"/>
<gene>
    <name evidence="1" type="ORF">GW7_20415</name>
</gene>
<dbReference type="EMBL" id="JH169304">
    <property type="protein sequence ID" value="EHB06323.1"/>
    <property type="molecule type" value="Genomic_DNA"/>
</dbReference>
<proteinExistence type="predicted"/>
<reference evidence="1 2" key="1">
    <citation type="journal article" date="2011" name="Nature">
        <title>Genome sequencing reveals insights into physiology and longevity of the naked mole rat.</title>
        <authorList>
            <person name="Kim E.B."/>
            <person name="Fang X."/>
            <person name="Fushan A.A."/>
            <person name="Huang Z."/>
            <person name="Lobanov A.V."/>
            <person name="Han L."/>
            <person name="Marino S.M."/>
            <person name="Sun X."/>
            <person name="Turanov A.A."/>
            <person name="Yang P."/>
            <person name="Yim S.H."/>
            <person name="Zhao X."/>
            <person name="Kasaikina M.V."/>
            <person name="Stoletzki N."/>
            <person name="Peng C."/>
            <person name="Polak P."/>
            <person name="Xiong Z."/>
            <person name="Kiezun A."/>
            <person name="Zhu Y."/>
            <person name="Chen Y."/>
            <person name="Kryukov G.V."/>
            <person name="Zhang Q."/>
            <person name="Peshkin L."/>
            <person name="Yang L."/>
            <person name="Bronson R.T."/>
            <person name="Buffenstein R."/>
            <person name="Wang B."/>
            <person name="Han C."/>
            <person name="Li Q."/>
            <person name="Chen L."/>
            <person name="Zhao W."/>
            <person name="Sunyaev S.R."/>
            <person name="Park T.J."/>
            <person name="Zhang G."/>
            <person name="Wang J."/>
            <person name="Gladyshev V.N."/>
        </authorList>
    </citation>
    <scope>NUCLEOTIDE SEQUENCE [LARGE SCALE GENOMIC DNA]</scope>
</reference>
<name>G5BAL2_HETGA</name>
<evidence type="ECO:0000313" key="2">
    <source>
        <dbReference type="Proteomes" id="UP000006813"/>
    </source>
</evidence>